<dbReference type="InterPro" id="IPR054399">
    <property type="entry name" value="Fervidolysin-like_N_prodom"/>
</dbReference>
<evidence type="ECO:0000313" key="3">
    <source>
        <dbReference type="EMBL" id="MFC6592744.1"/>
    </source>
</evidence>
<dbReference type="Gene3D" id="3.40.50.200">
    <property type="entry name" value="Peptidase S8/S53 domain"/>
    <property type="match status" value="1"/>
</dbReference>
<feature type="signal peptide" evidence="1">
    <location>
        <begin position="1"/>
        <end position="23"/>
    </location>
</feature>
<keyword evidence="4" id="KW-1185">Reference proteome</keyword>
<proteinExistence type="predicted"/>
<protein>
    <recommendedName>
        <fullName evidence="2">Fervidolysin-like N-terminal prodomain domain-containing protein</fullName>
    </recommendedName>
</protein>
<reference evidence="4" key="1">
    <citation type="journal article" date="2019" name="Int. J. Syst. Evol. Microbiol.">
        <title>The Global Catalogue of Microorganisms (GCM) 10K type strain sequencing project: providing services to taxonomists for standard genome sequencing and annotation.</title>
        <authorList>
            <consortium name="The Broad Institute Genomics Platform"/>
            <consortium name="The Broad Institute Genome Sequencing Center for Infectious Disease"/>
            <person name="Wu L."/>
            <person name="Ma J."/>
        </authorList>
    </citation>
    <scope>NUCLEOTIDE SEQUENCE [LARGE SCALE GENOMIC DNA]</scope>
    <source>
        <strain evidence="4">CGMCC 1.15772</strain>
    </source>
</reference>
<evidence type="ECO:0000256" key="1">
    <source>
        <dbReference type="SAM" id="SignalP"/>
    </source>
</evidence>
<organism evidence="3 4">
    <name type="scientific">Deinococcus lacus</name>
    <dbReference type="NCBI Taxonomy" id="392561"/>
    <lineage>
        <taxon>Bacteria</taxon>
        <taxon>Thermotogati</taxon>
        <taxon>Deinococcota</taxon>
        <taxon>Deinococci</taxon>
        <taxon>Deinococcales</taxon>
        <taxon>Deinococcaceae</taxon>
        <taxon>Deinococcus</taxon>
    </lineage>
</organism>
<sequence>MKKIQWTALSLSLLLASCGVPQQQVPTPAKGPATQQGDFRPGQLVVGLKAGVSAEQVAAKLGAQVLDTQSRLNAALLQLPADTNLAKAARAAEFSGLVRYASPNFIAAKPKVQPGSSLMAQALDSDPEYGLQWFHRNMRNPEAWKTATGKGIRIGVADEDIDRHHPDLAANVVYPGYDAPNDTLITAATPMTDTASTAPG</sequence>
<name>A0ABW1YIQ2_9DEIO</name>
<accession>A0ABW1YIQ2</accession>
<comment type="caution">
    <text evidence="3">The sequence shown here is derived from an EMBL/GenBank/DDBJ whole genome shotgun (WGS) entry which is preliminary data.</text>
</comment>
<gene>
    <name evidence="3" type="ORF">ACFP81_12565</name>
</gene>
<evidence type="ECO:0000313" key="4">
    <source>
        <dbReference type="Proteomes" id="UP001596297"/>
    </source>
</evidence>
<dbReference type="InterPro" id="IPR036852">
    <property type="entry name" value="Peptidase_S8/S53_dom_sf"/>
</dbReference>
<dbReference type="Proteomes" id="UP001596297">
    <property type="component" value="Unassembled WGS sequence"/>
</dbReference>
<feature type="domain" description="Fervidolysin-like N-terminal prodomain" evidence="2">
    <location>
        <begin position="33"/>
        <end position="104"/>
    </location>
</feature>
<keyword evidence="1" id="KW-0732">Signal</keyword>
<dbReference type="InterPro" id="IPR037045">
    <property type="entry name" value="S8pro/Inhibitor_I9_sf"/>
</dbReference>
<dbReference type="Gene3D" id="3.30.70.80">
    <property type="entry name" value="Peptidase S8 propeptide/proteinase inhibitor I9"/>
    <property type="match status" value="1"/>
</dbReference>
<dbReference type="PROSITE" id="PS51257">
    <property type="entry name" value="PROKAR_LIPOPROTEIN"/>
    <property type="match status" value="1"/>
</dbReference>
<dbReference type="SUPFAM" id="SSF52743">
    <property type="entry name" value="Subtilisin-like"/>
    <property type="match status" value="1"/>
</dbReference>
<feature type="chain" id="PRO_5045614584" description="Fervidolysin-like N-terminal prodomain domain-containing protein" evidence="1">
    <location>
        <begin position="24"/>
        <end position="200"/>
    </location>
</feature>
<dbReference type="EMBL" id="JBHSWD010000002">
    <property type="protein sequence ID" value="MFC6592744.1"/>
    <property type="molecule type" value="Genomic_DNA"/>
</dbReference>
<dbReference type="RefSeq" id="WP_380083863.1">
    <property type="nucleotide sequence ID" value="NZ_JBHSWD010000002.1"/>
</dbReference>
<evidence type="ECO:0000259" key="2">
    <source>
        <dbReference type="Pfam" id="PF22148"/>
    </source>
</evidence>
<dbReference type="Pfam" id="PF22148">
    <property type="entry name" value="Fervidolysin_NPro-like"/>
    <property type="match status" value="1"/>
</dbReference>